<evidence type="ECO:0000259" key="3">
    <source>
        <dbReference type="Pfam" id="PF07859"/>
    </source>
</evidence>
<dbReference type="EMBL" id="RXIC02000023">
    <property type="protein sequence ID" value="KAB1214219.1"/>
    <property type="molecule type" value="Genomic_DNA"/>
</dbReference>
<evidence type="ECO:0000256" key="1">
    <source>
        <dbReference type="ARBA" id="ARBA00010515"/>
    </source>
</evidence>
<dbReference type="SUPFAM" id="SSF53474">
    <property type="entry name" value="alpha/beta-Hydrolases"/>
    <property type="match status" value="1"/>
</dbReference>
<dbReference type="InterPro" id="IPR013094">
    <property type="entry name" value="AB_hydrolase_3"/>
</dbReference>
<accession>A0A6A1VMV1</accession>
<dbReference type="GO" id="GO:0016787">
    <property type="term" value="F:hydrolase activity"/>
    <property type="evidence" value="ECO:0007669"/>
    <property type="project" value="UniProtKB-KW"/>
</dbReference>
<comment type="caution">
    <text evidence="4">The sequence shown here is derived from an EMBL/GenBank/DDBJ whole genome shotgun (WGS) entry which is preliminary data.</text>
</comment>
<dbReference type="PROSITE" id="PS01173">
    <property type="entry name" value="LIPASE_GDXG_HIS"/>
    <property type="match status" value="1"/>
</dbReference>
<dbReference type="InterPro" id="IPR029058">
    <property type="entry name" value="AB_hydrolase_fold"/>
</dbReference>
<dbReference type="Pfam" id="PF07859">
    <property type="entry name" value="Abhydrolase_3"/>
    <property type="match status" value="1"/>
</dbReference>
<dbReference type="OrthoDB" id="408631at2759"/>
<comment type="similarity">
    <text evidence="1">Belongs to the 'GDXG' lipolytic enzyme family.</text>
</comment>
<reference evidence="4 5" key="1">
    <citation type="journal article" date="2019" name="Plant Biotechnol. J.">
        <title>The red bayberry genome and genetic basis of sex determination.</title>
        <authorList>
            <person name="Jia H.M."/>
            <person name="Jia H.J."/>
            <person name="Cai Q.L."/>
            <person name="Wang Y."/>
            <person name="Zhao H.B."/>
            <person name="Yang W.F."/>
            <person name="Wang G.Y."/>
            <person name="Li Y.H."/>
            <person name="Zhan D.L."/>
            <person name="Shen Y.T."/>
            <person name="Niu Q.F."/>
            <person name="Chang L."/>
            <person name="Qiu J."/>
            <person name="Zhao L."/>
            <person name="Xie H.B."/>
            <person name="Fu W.Y."/>
            <person name="Jin J."/>
            <person name="Li X.W."/>
            <person name="Jiao Y."/>
            <person name="Zhou C.C."/>
            <person name="Tu T."/>
            <person name="Chai C.Y."/>
            <person name="Gao J.L."/>
            <person name="Fan L.J."/>
            <person name="van de Weg E."/>
            <person name="Wang J.Y."/>
            <person name="Gao Z.S."/>
        </authorList>
    </citation>
    <scope>NUCLEOTIDE SEQUENCE [LARGE SCALE GENOMIC DNA]</scope>
    <source>
        <tissue evidence="4">Leaves</tissue>
    </source>
</reference>
<keyword evidence="5" id="KW-1185">Reference proteome</keyword>
<sequence length="325" mass="35941">MAASIHREVATEFLPFFRVYKDGSVERLLGSPIVPPSPEDPETGVSSKDIRICQDPTISARLFLPKLTEPDQKLPILVYFHGGAFCIESAFSFDHHRYLNSLVSQGQVVAVAVDYRLAPEHFLPIAYEDSWAAFQWVASHTTDIAGDEKEPWLAKHGDFERVFIGGDSAGANIAHYVTMRAGVERFHIGGARVVGTFLTHPFFWGSKPIGAESSIEREKSFTCLFWDYIYPEAPDGIDNPLMNPVGPGAPSLAGLGCSRLLVTVAEKDGLRDRGVSYYNAVKESGWEGEVELVEVKGEEHAFQIVNFGTENAKNLIKRLASFLLH</sequence>
<keyword evidence="2" id="KW-0378">Hydrolase</keyword>
<evidence type="ECO:0000313" key="5">
    <source>
        <dbReference type="Proteomes" id="UP000516437"/>
    </source>
</evidence>
<evidence type="ECO:0000313" key="4">
    <source>
        <dbReference type="EMBL" id="KAB1214219.1"/>
    </source>
</evidence>
<dbReference type="PANTHER" id="PTHR23024">
    <property type="entry name" value="ARYLACETAMIDE DEACETYLASE"/>
    <property type="match status" value="1"/>
</dbReference>
<dbReference type="Proteomes" id="UP000516437">
    <property type="component" value="Chromosome 5"/>
</dbReference>
<dbReference type="InterPro" id="IPR050466">
    <property type="entry name" value="Carboxylest/Gibb_receptor"/>
</dbReference>
<dbReference type="AlphaFoldDB" id="A0A6A1VMV1"/>
<dbReference type="Gene3D" id="3.40.50.1820">
    <property type="entry name" value="alpha/beta hydrolase"/>
    <property type="match status" value="1"/>
</dbReference>
<feature type="domain" description="Alpha/beta hydrolase fold-3" evidence="3">
    <location>
        <begin position="77"/>
        <end position="303"/>
    </location>
</feature>
<dbReference type="InterPro" id="IPR002168">
    <property type="entry name" value="Lipase_GDXG_HIS_AS"/>
</dbReference>
<proteinExistence type="inferred from homology"/>
<name>A0A6A1VMV1_9ROSI</name>
<dbReference type="PANTHER" id="PTHR23024:SF551">
    <property type="entry name" value="2-HYDROXYISOFLAVANONE DEHYDRATASE-LIKE"/>
    <property type="match status" value="1"/>
</dbReference>
<organism evidence="4 5">
    <name type="scientific">Morella rubra</name>
    <name type="common">Chinese bayberry</name>
    <dbReference type="NCBI Taxonomy" id="262757"/>
    <lineage>
        <taxon>Eukaryota</taxon>
        <taxon>Viridiplantae</taxon>
        <taxon>Streptophyta</taxon>
        <taxon>Embryophyta</taxon>
        <taxon>Tracheophyta</taxon>
        <taxon>Spermatophyta</taxon>
        <taxon>Magnoliopsida</taxon>
        <taxon>eudicotyledons</taxon>
        <taxon>Gunneridae</taxon>
        <taxon>Pentapetalae</taxon>
        <taxon>rosids</taxon>
        <taxon>fabids</taxon>
        <taxon>Fagales</taxon>
        <taxon>Myricaceae</taxon>
        <taxon>Morella</taxon>
    </lineage>
</organism>
<evidence type="ECO:0000256" key="2">
    <source>
        <dbReference type="ARBA" id="ARBA00022801"/>
    </source>
</evidence>
<protein>
    <submittedName>
        <fullName evidence="4">2-hydroxyisoflavanone dehydratase</fullName>
    </submittedName>
</protein>
<gene>
    <name evidence="4" type="ORF">CJ030_MR5G023132</name>
</gene>